<name>A0A5N0TDJ8_9GAMM</name>
<reference evidence="16 17" key="1">
    <citation type="submission" date="2019-09" db="EMBL/GenBank/DDBJ databases">
        <title>Wenzhouxiangella sp. Genome sequencing and assembly.</title>
        <authorList>
            <person name="Zhang R."/>
        </authorList>
    </citation>
    <scope>NUCLEOTIDE SEQUENCE [LARGE SCALE GENOMIC DNA]</scope>
    <source>
        <strain evidence="16 17">W260</strain>
    </source>
</reference>
<evidence type="ECO:0000256" key="2">
    <source>
        <dbReference type="ARBA" id="ARBA00022490"/>
    </source>
</evidence>
<comment type="catalytic activity">
    <reaction evidence="5 15">
        <text>L-phenylalanyl-tRNA(Phe) + an N-terminal L-alpha-aminoacyl-[protein] = an N-terminal L-phenylalanyl-L-alpha-aminoacyl-[protein] + tRNA(Phe)</text>
        <dbReference type="Rhea" id="RHEA:43632"/>
        <dbReference type="Rhea" id="RHEA-COMP:9668"/>
        <dbReference type="Rhea" id="RHEA-COMP:9699"/>
        <dbReference type="Rhea" id="RHEA-COMP:10636"/>
        <dbReference type="Rhea" id="RHEA-COMP:10637"/>
        <dbReference type="ChEBI" id="CHEBI:78442"/>
        <dbReference type="ChEBI" id="CHEBI:78531"/>
        <dbReference type="ChEBI" id="CHEBI:78597"/>
        <dbReference type="ChEBI" id="CHEBI:83561"/>
        <dbReference type="EC" id="2.3.2.6"/>
    </reaction>
</comment>
<dbReference type="Gene3D" id="3.40.630.70">
    <property type="entry name" value="Leucyl/phenylalanyl-tRNA-protein transferase, C-terminal domain"/>
    <property type="match status" value="1"/>
</dbReference>
<dbReference type="EC" id="2.3.2.6" evidence="10 15"/>
<evidence type="ECO:0000256" key="9">
    <source>
        <dbReference type="ARBA" id="ARBA00061535"/>
    </source>
</evidence>
<dbReference type="InterPro" id="IPR042203">
    <property type="entry name" value="Leu/Phe-tRNA_Trfase_C"/>
</dbReference>
<evidence type="ECO:0000256" key="15">
    <source>
        <dbReference type="HAMAP-Rule" id="MF_00688"/>
    </source>
</evidence>
<dbReference type="Gene3D" id="3.30.70.3550">
    <property type="entry name" value="Leucyl/phenylalanyl-tRNA-protein transferase, N-terminal domain"/>
    <property type="match status" value="1"/>
</dbReference>
<evidence type="ECO:0000256" key="13">
    <source>
        <dbReference type="ARBA" id="ARBA00077165"/>
    </source>
</evidence>
<dbReference type="PANTHER" id="PTHR30098:SF2">
    <property type="entry name" value="LEUCYL_PHENYLALANYL-TRNA--PROTEIN TRANSFERASE"/>
    <property type="match status" value="1"/>
</dbReference>
<protein>
    <recommendedName>
        <fullName evidence="11 15">Leucyl/phenylalanyl-tRNA--protein transferase</fullName>
        <ecNumber evidence="10 15">2.3.2.6</ecNumber>
    </recommendedName>
    <alternativeName>
        <fullName evidence="12 15">L/F-transferase</fullName>
    </alternativeName>
    <alternativeName>
        <fullName evidence="13 15">Leucyltransferase</fullName>
    </alternativeName>
    <alternativeName>
        <fullName evidence="14 15">Phenyalanyltransferase</fullName>
    </alternativeName>
</protein>
<dbReference type="EMBL" id="VYXP01000004">
    <property type="protein sequence ID" value="KAA9131926.1"/>
    <property type="molecule type" value="Genomic_DNA"/>
</dbReference>
<dbReference type="GO" id="GO:0005737">
    <property type="term" value="C:cytoplasm"/>
    <property type="evidence" value="ECO:0007669"/>
    <property type="project" value="UniProtKB-SubCell"/>
</dbReference>
<evidence type="ECO:0000256" key="6">
    <source>
        <dbReference type="ARBA" id="ARBA00050652"/>
    </source>
</evidence>
<dbReference type="InterPro" id="IPR016181">
    <property type="entry name" value="Acyl_CoA_acyltransferase"/>
</dbReference>
<dbReference type="Pfam" id="PF03588">
    <property type="entry name" value="Leu_Phe_trans"/>
    <property type="match status" value="1"/>
</dbReference>
<keyword evidence="3 15" id="KW-0808">Transferase</keyword>
<sequence length="249" mass="27530">MIPRLGSRPDAPFPPVDRALSEPDGLLAWGGDLSPRRLETAYRSGIFPWYSDDQPILWWSPGTRCVFDTARPYVSSRLARTLRSGRFRVTADTAFDAVVEACAHSRGETWITTEMRAAYGRMHELGHAHSLEAWVNDELVGGIYGLSFGRLFFGESMFSAVSDASKVALVSLCRVLHDWDFPWLDAQVPSGHLLRMGAVNMPRAEFLERQASLLEATSRTGRWTADVADTLARQARLAGNQSVAGANCT</sequence>
<accession>A0A5N0TDJ8</accession>
<comment type="catalytic activity">
    <reaction evidence="7 15">
        <text>N-terminal L-lysyl-[protein] + L-leucyl-tRNA(Leu) = N-terminal L-leucyl-L-lysyl-[protein] + tRNA(Leu) + H(+)</text>
        <dbReference type="Rhea" id="RHEA:12340"/>
        <dbReference type="Rhea" id="RHEA-COMP:9613"/>
        <dbReference type="Rhea" id="RHEA-COMP:9622"/>
        <dbReference type="Rhea" id="RHEA-COMP:12670"/>
        <dbReference type="Rhea" id="RHEA-COMP:12671"/>
        <dbReference type="ChEBI" id="CHEBI:15378"/>
        <dbReference type="ChEBI" id="CHEBI:65249"/>
        <dbReference type="ChEBI" id="CHEBI:78442"/>
        <dbReference type="ChEBI" id="CHEBI:78494"/>
        <dbReference type="ChEBI" id="CHEBI:133043"/>
        <dbReference type="EC" id="2.3.2.6"/>
    </reaction>
</comment>
<evidence type="ECO:0000256" key="11">
    <source>
        <dbReference type="ARBA" id="ARBA00074372"/>
    </source>
</evidence>
<comment type="function">
    <text evidence="8 15">Functions in the N-end rule pathway of protein degradation where it conjugates Leu, Phe and, less efficiently, Met from aminoacyl-tRNAs to the N-termini of proteins containing an N-terminal arginine or lysine.</text>
</comment>
<dbReference type="GO" id="GO:0008914">
    <property type="term" value="F:leucyl-tRNA--protein transferase activity"/>
    <property type="evidence" value="ECO:0007669"/>
    <property type="project" value="UniProtKB-UniRule"/>
</dbReference>
<dbReference type="SUPFAM" id="SSF55729">
    <property type="entry name" value="Acyl-CoA N-acyltransferases (Nat)"/>
    <property type="match status" value="1"/>
</dbReference>
<comment type="subcellular location">
    <subcellularLocation>
        <location evidence="1 15">Cytoplasm</location>
    </subcellularLocation>
</comment>
<evidence type="ECO:0000256" key="8">
    <source>
        <dbReference type="ARBA" id="ARBA00054043"/>
    </source>
</evidence>
<comment type="similarity">
    <text evidence="9 15">Belongs to the L/F-transferase family.</text>
</comment>
<evidence type="ECO:0000256" key="14">
    <source>
        <dbReference type="ARBA" id="ARBA00083640"/>
    </source>
</evidence>
<dbReference type="HAMAP" id="MF_00688">
    <property type="entry name" value="Leu_Phe_trans"/>
    <property type="match status" value="1"/>
</dbReference>
<evidence type="ECO:0000256" key="1">
    <source>
        <dbReference type="ARBA" id="ARBA00004496"/>
    </source>
</evidence>
<evidence type="ECO:0000256" key="7">
    <source>
        <dbReference type="ARBA" id="ARBA00051538"/>
    </source>
</evidence>
<keyword evidence="17" id="KW-1185">Reference proteome</keyword>
<keyword evidence="4 15" id="KW-0012">Acyltransferase</keyword>
<evidence type="ECO:0000256" key="12">
    <source>
        <dbReference type="ARBA" id="ARBA00077136"/>
    </source>
</evidence>
<comment type="catalytic activity">
    <reaction evidence="6 15">
        <text>N-terminal L-arginyl-[protein] + L-leucyl-tRNA(Leu) = N-terminal L-leucyl-L-arginyl-[protein] + tRNA(Leu) + H(+)</text>
        <dbReference type="Rhea" id="RHEA:50416"/>
        <dbReference type="Rhea" id="RHEA-COMP:9613"/>
        <dbReference type="Rhea" id="RHEA-COMP:9622"/>
        <dbReference type="Rhea" id="RHEA-COMP:12672"/>
        <dbReference type="Rhea" id="RHEA-COMP:12673"/>
        <dbReference type="ChEBI" id="CHEBI:15378"/>
        <dbReference type="ChEBI" id="CHEBI:64719"/>
        <dbReference type="ChEBI" id="CHEBI:78442"/>
        <dbReference type="ChEBI" id="CHEBI:78494"/>
        <dbReference type="ChEBI" id="CHEBI:133044"/>
        <dbReference type="EC" id="2.3.2.6"/>
    </reaction>
</comment>
<organism evidence="16 17">
    <name type="scientific">Marinihelvus fidelis</name>
    <dbReference type="NCBI Taxonomy" id="2613842"/>
    <lineage>
        <taxon>Bacteria</taxon>
        <taxon>Pseudomonadati</taxon>
        <taxon>Pseudomonadota</taxon>
        <taxon>Gammaproteobacteria</taxon>
        <taxon>Chromatiales</taxon>
        <taxon>Wenzhouxiangellaceae</taxon>
        <taxon>Marinihelvus</taxon>
    </lineage>
</organism>
<evidence type="ECO:0000256" key="10">
    <source>
        <dbReference type="ARBA" id="ARBA00066767"/>
    </source>
</evidence>
<evidence type="ECO:0000313" key="17">
    <source>
        <dbReference type="Proteomes" id="UP000325372"/>
    </source>
</evidence>
<evidence type="ECO:0000256" key="4">
    <source>
        <dbReference type="ARBA" id="ARBA00023315"/>
    </source>
</evidence>
<dbReference type="InterPro" id="IPR042221">
    <property type="entry name" value="Leu/Phe-tRNA_Trfase_N"/>
</dbReference>
<dbReference type="RefSeq" id="WP_150863716.1">
    <property type="nucleotide sequence ID" value="NZ_VYXP01000004.1"/>
</dbReference>
<gene>
    <name evidence="15" type="primary">aat</name>
    <name evidence="16" type="ORF">F3N42_07050</name>
</gene>
<keyword evidence="2 15" id="KW-0963">Cytoplasm</keyword>
<dbReference type="GO" id="GO:0030163">
    <property type="term" value="P:protein catabolic process"/>
    <property type="evidence" value="ECO:0007669"/>
    <property type="project" value="UniProtKB-UniRule"/>
</dbReference>
<dbReference type="NCBIfam" id="TIGR00667">
    <property type="entry name" value="aat"/>
    <property type="match status" value="1"/>
</dbReference>
<dbReference type="Proteomes" id="UP000325372">
    <property type="component" value="Unassembled WGS sequence"/>
</dbReference>
<proteinExistence type="inferred from homology"/>
<evidence type="ECO:0000313" key="16">
    <source>
        <dbReference type="EMBL" id="KAA9131926.1"/>
    </source>
</evidence>
<evidence type="ECO:0000256" key="3">
    <source>
        <dbReference type="ARBA" id="ARBA00022679"/>
    </source>
</evidence>
<evidence type="ECO:0000256" key="5">
    <source>
        <dbReference type="ARBA" id="ARBA00050607"/>
    </source>
</evidence>
<comment type="caution">
    <text evidence="16">The sequence shown here is derived from an EMBL/GenBank/DDBJ whole genome shotgun (WGS) entry which is preliminary data.</text>
</comment>
<dbReference type="PANTHER" id="PTHR30098">
    <property type="entry name" value="LEUCYL/PHENYLALANYL-TRNA--PROTEIN TRANSFERASE"/>
    <property type="match status" value="1"/>
</dbReference>
<dbReference type="AlphaFoldDB" id="A0A5N0TDJ8"/>
<dbReference type="InterPro" id="IPR004616">
    <property type="entry name" value="Leu/Phe-tRNA_Trfase"/>
</dbReference>
<dbReference type="FunFam" id="3.30.70.3550:FF:000001">
    <property type="entry name" value="Leucyl/phenylalanyl-tRNA--protein transferase"/>
    <property type="match status" value="1"/>
</dbReference>